<dbReference type="EMBL" id="UAUF01000002">
    <property type="protein sequence ID" value="SPZ00250.1"/>
    <property type="molecule type" value="Genomic_DNA"/>
</dbReference>
<gene>
    <name evidence="1" type="ORF">NCTC11842_00395</name>
</gene>
<dbReference type="Proteomes" id="UP000250443">
    <property type="component" value="Unassembled WGS sequence"/>
</dbReference>
<protein>
    <submittedName>
        <fullName evidence="1">Uncharacterized protein</fullName>
    </submittedName>
</protein>
<organism evidence="1 2">
    <name type="scientific">Pseudomonas luteola</name>
    <dbReference type="NCBI Taxonomy" id="47886"/>
    <lineage>
        <taxon>Bacteria</taxon>
        <taxon>Pseudomonadati</taxon>
        <taxon>Pseudomonadota</taxon>
        <taxon>Gammaproteobacteria</taxon>
        <taxon>Pseudomonadales</taxon>
        <taxon>Pseudomonadaceae</taxon>
        <taxon>Pseudomonas</taxon>
    </lineage>
</organism>
<reference evidence="1 2" key="1">
    <citation type="submission" date="2018-06" db="EMBL/GenBank/DDBJ databases">
        <authorList>
            <consortium name="Pathogen Informatics"/>
            <person name="Doyle S."/>
        </authorList>
    </citation>
    <scope>NUCLEOTIDE SEQUENCE [LARGE SCALE GENOMIC DNA]</scope>
    <source>
        <strain evidence="1 2">NCTC11842</strain>
    </source>
</reference>
<evidence type="ECO:0000313" key="1">
    <source>
        <dbReference type="EMBL" id="SPZ00250.1"/>
    </source>
</evidence>
<sequence>MSNVEGSSKAANELSLELRDIEWWFRHALSPDCLPQISSTLVDSFNESHRLLDIPHPTVPYALYEGEWFEECILLAPRGYDHNLATGDWSWGGIYTDTLTGNGDIGITVSSYRPLLMLIKAASDLEKAGLSVDLILEAKDTERKLETDVRYLSEYLSQLFSDVLHAGFVRDAMRLGLTP</sequence>
<dbReference type="AlphaFoldDB" id="A0A2X2E073"/>
<proteinExistence type="predicted"/>
<name>A0A2X2E073_PSELU</name>
<dbReference type="RefSeq" id="WP_073450788.1">
    <property type="nucleotide sequence ID" value="NZ_FQYS01000024.1"/>
</dbReference>
<evidence type="ECO:0000313" key="2">
    <source>
        <dbReference type="Proteomes" id="UP000250443"/>
    </source>
</evidence>
<accession>A0A2X2E073</accession>